<keyword evidence="3" id="KW-0813">Transport</keyword>
<dbReference type="SUPFAM" id="SSF160240">
    <property type="entry name" value="Cation efflux protein cytoplasmic domain-like"/>
    <property type="match status" value="1"/>
</dbReference>
<sequence>MAGHHHHVDPNAGDARVFWAVVVNLGLTVAQIIGGILSGSLAMIADAIHNLSDALSLVIAFLARKIARRPADSTMTFGYGRAEVVAALINYTTLIVIGLYLIYEAVMRFIEPEGVDGWLVVIIAGIALIVDAATALLTYSLSKESVNIRAAFVHNVADALGSIAVIVAGTLIILYDWRWIDPLVTLLIAGYILWMSFSEIGDVIRILMLGSPVDLKTEKVLDAMQRMDGVTGVHHFHLWQMQEHDNAVQAHLVVAAGRWNDADAIKAEVKCVLKDEFSIAHSTLELECSAHACIDPEQIGDERQPQPGSGHVHDHGEGEEQEHKGKH</sequence>
<dbReference type="InterPro" id="IPR027470">
    <property type="entry name" value="Cation_efflux_CTD"/>
</dbReference>
<feature type="transmembrane region" description="Helical" evidence="10">
    <location>
        <begin position="84"/>
        <end position="103"/>
    </location>
</feature>
<organism evidence="13 14">
    <name type="scientific">Hoeflea algicola</name>
    <dbReference type="NCBI Taxonomy" id="2983763"/>
    <lineage>
        <taxon>Bacteria</taxon>
        <taxon>Pseudomonadati</taxon>
        <taxon>Pseudomonadota</taxon>
        <taxon>Alphaproteobacteria</taxon>
        <taxon>Hyphomicrobiales</taxon>
        <taxon>Rhizobiaceae</taxon>
        <taxon>Hoeflea</taxon>
    </lineage>
</organism>
<dbReference type="NCBIfam" id="TIGR01297">
    <property type="entry name" value="CDF"/>
    <property type="match status" value="1"/>
</dbReference>
<dbReference type="Pfam" id="PF01545">
    <property type="entry name" value="Cation_efflux"/>
    <property type="match status" value="1"/>
</dbReference>
<comment type="subcellular location">
    <subcellularLocation>
        <location evidence="1">Membrane</location>
        <topology evidence="1">Multi-pass membrane protein</topology>
    </subcellularLocation>
</comment>
<dbReference type="PANTHER" id="PTHR11562">
    <property type="entry name" value="CATION EFFLUX PROTEIN/ ZINC TRANSPORTER"/>
    <property type="match status" value="1"/>
</dbReference>
<evidence type="ECO:0000256" key="6">
    <source>
        <dbReference type="ARBA" id="ARBA00022989"/>
    </source>
</evidence>
<keyword evidence="5" id="KW-0862">Zinc</keyword>
<dbReference type="InterPro" id="IPR050681">
    <property type="entry name" value="CDF/SLC30A"/>
</dbReference>
<evidence type="ECO:0000256" key="2">
    <source>
        <dbReference type="ARBA" id="ARBA00008873"/>
    </source>
</evidence>
<evidence type="ECO:0000256" key="9">
    <source>
        <dbReference type="SAM" id="MobiDB-lite"/>
    </source>
</evidence>
<feature type="region of interest" description="Disordered" evidence="9">
    <location>
        <begin position="298"/>
        <end position="327"/>
    </location>
</feature>
<evidence type="ECO:0000256" key="7">
    <source>
        <dbReference type="ARBA" id="ARBA00023065"/>
    </source>
</evidence>
<name>A0ABT3Z6E8_9HYPH</name>
<evidence type="ECO:0000313" key="13">
    <source>
        <dbReference type="EMBL" id="MCY0147345.1"/>
    </source>
</evidence>
<feature type="transmembrane region" description="Helical" evidence="10">
    <location>
        <begin position="118"/>
        <end position="139"/>
    </location>
</feature>
<evidence type="ECO:0000256" key="4">
    <source>
        <dbReference type="ARBA" id="ARBA00022692"/>
    </source>
</evidence>
<dbReference type="InterPro" id="IPR002524">
    <property type="entry name" value="Cation_efflux"/>
</dbReference>
<reference evidence="13" key="1">
    <citation type="submission" date="2022-10" db="EMBL/GenBank/DDBJ databases">
        <title>Hoeflea sp. G2-23, isolated from marine algae.</title>
        <authorList>
            <person name="Kristyanto S."/>
            <person name="Kim J.M."/>
            <person name="Jeon C.O."/>
        </authorList>
    </citation>
    <scope>NUCLEOTIDE SEQUENCE</scope>
    <source>
        <strain evidence="13">G2-23</strain>
    </source>
</reference>
<comment type="similarity">
    <text evidence="2">Belongs to the cation diffusion facilitator (CDF) transporter (TC 2.A.4) family. SLC30A subfamily.</text>
</comment>
<proteinExistence type="inferred from homology"/>
<feature type="compositionally biased region" description="Basic and acidic residues" evidence="9">
    <location>
        <begin position="311"/>
        <end position="327"/>
    </location>
</feature>
<protein>
    <submittedName>
        <fullName evidence="13">Cation diffusion facilitator family transporter</fullName>
    </submittedName>
</protein>
<keyword evidence="6 10" id="KW-1133">Transmembrane helix</keyword>
<keyword evidence="5" id="KW-0864">Zinc transport</keyword>
<feature type="transmembrane region" description="Helical" evidence="10">
    <location>
        <begin position="179"/>
        <end position="197"/>
    </location>
</feature>
<evidence type="ECO:0000256" key="5">
    <source>
        <dbReference type="ARBA" id="ARBA00022906"/>
    </source>
</evidence>
<keyword evidence="4 10" id="KW-0812">Transmembrane</keyword>
<evidence type="ECO:0000256" key="8">
    <source>
        <dbReference type="ARBA" id="ARBA00023136"/>
    </source>
</evidence>
<dbReference type="EMBL" id="JAOVZR010000001">
    <property type="protein sequence ID" value="MCY0147345.1"/>
    <property type="molecule type" value="Genomic_DNA"/>
</dbReference>
<dbReference type="InterPro" id="IPR036837">
    <property type="entry name" value="Cation_efflux_CTD_sf"/>
</dbReference>
<dbReference type="InterPro" id="IPR058533">
    <property type="entry name" value="Cation_efflux_TM"/>
</dbReference>
<feature type="transmembrane region" description="Helical" evidence="10">
    <location>
        <begin position="17"/>
        <end position="37"/>
    </location>
</feature>
<dbReference type="SUPFAM" id="SSF161111">
    <property type="entry name" value="Cation efflux protein transmembrane domain-like"/>
    <property type="match status" value="1"/>
</dbReference>
<evidence type="ECO:0000256" key="3">
    <source>
        <dbReference type="ARBA" id="ARBA00022448"/>
    </source>
</evidence>
<accession>A0ABT3Z6E8</accession>
<keyword evidence="14" id="KW-1185">Reference proteome</keyword>
<keyword evidence="8 10" id="KW-0472">Membrane</keyword>
<dbReference type="InterPro" id="IPR027469">
    <property type="entry name" value="Cation_efflux_TMD_sf"/>
</dbReference>
<evidence type="ECO:0000259" key="12">
    <source>
        <dbReference type="Pfam" id="PF16916"/>
    </source>
</evidence>
<evidence type="ECO:0000259" key="11">
    <source>
        <dbReference type="Pfam" id="PF01545"/>
    </source>
</evidence>
<comment type="caution">
    <text evidence="13">The sequence shown here is derived from an EMBL/GenBank/DDBJ whole genome shotgun (WGS) entry which is preliminary data.</text>
</comment>
<evidence type="ECO:0000256" key="10">
    <source>
        <dbReference type="SAM" id="Phobius"/>
    </source>
</evidence>
<dbReference type="Pfam" id="PF16916">
    <property type="entry name" value="ZT_dimer"/>
    <property type="match status" value="1"/>
</dbReference>
<dbReference type="Gene3D" id="1.20.1510.10">
    <property type="entry name" value="Cation efflux protein transmembrane domain"/>
    <property type="match status" value="1"/>
</dbReference>
<gene>
    <name evidence="13" type="ORF">OEG84_06385</name>
</gene>
<feature type="domain" description="Cation efflux protein transmembrane" evidence="11">
    <location>
        <begin position="18"/>
        <end position="208"/>
    </location>
</feature>
<dbReference type="PANTHER" id="PTHR11562:SF17">
    <property type="entry name" value="RE54080P-RELATED"/>
    <property type="match status" value="1"/>
</dbReference>
<evidence type="ECO:0000313" key="14">
    <source>
        <dbReference type="Proteomes" id="UP001073227"/>
    </source>
</evidence>
<dbReference type="Proteomes" id="UP001073227">
    <property type="component" value="Unassembled WGS sequence"/>
</dbReference>
<dbReference type="RefSeq" id="WP_267652951.1">
    <property type="nucleotide sequence ID" value="NZ_JAOVZR010000001.1"/>
</dbReference>
<feature type="transmembrane region" description="Helical" evidence="10">
    <location>
        <begin position="151"/>
        <end position="173"/>
    </location>
</feature>
<evidence type="ECO:0000256" key="1">
    <source>
        <dbReference type="ARBA" id="ARBA00004141"/>
    </source>
</evidence>
<keyword evidence="7" id="KW-0406">Ion transport</keyword>
<feature type="domain" description="Cation efflux protein cytoplasmic" evidence="12">
    <location>
        <begin position="214"/>
        <end position="287"/>
    </location>
</feature>